<name>A0ABY5XX82_RHISU</name>
<dbReference type="InterPro" id="IPR050490">
    <property type="entry name" value="Bact_solute-bd_prot1"/>
</dbReference>
<evidence type="ECO:0000256" key="1">
    <source>
        <dbReference type="ARBA" id="ARBA00004418"/>
    </source>
</evidence>
<dbReference type="InterPro" id="IPR006311">
    <property type="entry name" value="TAT_signal"/>
</dbReference>
<keyword evidence="4" id="KW-0614">Plasmid</keyword>
<evidence type="ECO:0000313" key="5">
    <source>
        <dbReference type="Proteomes" id="UP001060123"/>
    </source>
</evidence>
<accession>A0ABY5XX82</accession>
<proteinExistence type="inferred from homology"/>
<keyword evidence="5" id="KW-1185">Reference proteome</keyword>
<dbReference type="PANTHER" id="PTHR43649:SF30">
    <property type="entry name" value="ABC TRANSPORTER SUBSTRATE-BINDING PROTEIN"/>
    <property type="match status" value="1"/>
</dbReference>
<protein>
    <submittedName>
        <fullName evidence="4">Extracellular solute-binding protein</fullName>
    </submittedName>
</protein>
<sequence>MQAQSRIDRRGLLAGVGALAAAAVLPGRRVKAEGSVLQVWGGVPAASGPAEVIQGFERENPGSKVSYTRFVNDDWGNLKLDTALQGGVEIDVYFSYPLASLALRTDSGLAADLTGRVAADPQLTPFLDQQQPRAYWSDGRILALATAREPNFVLVNERRRQEARAELPGAWTIDDFRAFARRLTTPGSPGAYAAPDTARIALGPNYWYTADGRSNFADPRFLEWLRLGQDMIREGGAYPWTEVLARRLEVYQQNGFLTGEFAVWPTAPFNLRYLKDLKNYPHDFVVSCAPVPRVPGGGDWNTGTFNNFVMINPNSPRQELAWQFVKYWVTKGGGPMMKGGKIPALDQLDGDAILAGLLGSEPERFFDVSSFRRVLLDEGIKLSGDTNLTAYPEIHLACTQQRNLCWIDEKSPEDAVRAIDARAEAAIERYRGRS</sequence>
<organism evidence="4 5">
    <name type="scientific">Rhizobium sullae</name>
    <name type="common">Rhizobium hedysari</name>
    <dbReference type="NCBI Taxonomy" id="50338"/>
    <lineage>
        <taxon>Bacteria</taxon>
        <taxon>Pseudomonadati</taxon>
        <taxon>Pseudomonadota</taxon>
        <taxon>Alphaproteobacteria</taxon>
        <taxon>Hyphomicrobiales</taxon>
        <taxon>Rhizobiaceae</taxon>
        <taxon>Rhizobium/Agrobacterium group</taxon>
        <taxon>Rhizobium</taxon>
    </lineage>
</organism>
<evidence type="ECO:0000313" key="4">
    <source>
        <dbReference type="EMBL" id="UWU18488.1"/>
    </source>
</evidence>
<reference evidence="4" key="1">
    <citation type="submission" date="2022-09" db="EMBL/GenBank/DDBJ databases">
        <title>Australian commercial rhizobial inoculants.</title>
        <authorList>
            <person name="Kohlmeier M.G."/>
            <person name="O'Hara G.W."/>
            <person name="Colombi E."/>
            <person name="Ramsay J.P."/>
            <person name="Terpolilli J."/>
        </authorList>
    </citation>
    <scope>NUCLEOTIDE SEQUENCE</scope>
    <source>
        <strain evidence="4">WSM1592</strain>
        <plasmid evidence="4">pWSM1592_1</plasmid>
    </source>
</reference>
<dbReference type="Pfam" id="PF01547">
    <property type="entry name" value="SBP_bac_1"/>
    <property type="match status" value="1"/>
</dbReference>
<dbReference type="SUPFAM" id="SSF53850">
    <property type="entry name" value="Periplasmic binding protein-like II"/>
    <property type="match status" value="1"/>
</dbReference>
<gene>
    <name evidence="4" type="ORF">N2599_24960</name>
</gene>
<keyword evidence="3" id="KW-0574">Periplasm</keyword>
<geneLocation type="plasmid" evidence="4 5">
    <name>pWSM1592_1</name>
</geneLocation>
<comment type="similarity">
    <text evidence="2">Belongs to the bacterial solute-binding protein 1 family.</text>
</comment>
<dbReference type="PROSITE" id="PS51318">
    <property type="entry name" value="TAT"/>
    <property type="match status" value="1"/>
</dbReference>
<dbReference type="InterPro" id="IPR006059">
    <property type="entry name" value="SBP"/>
</dbReference>
<dbReference type="EMBL" id="CP104144">
    <property type="protein sequence ID" value="UWU18488.1"/>
    <property type="molecule type" value="Genomic_DNA"/>
</dbReference>
<dbReference type="Gene3D" id="3.40.190.10">
    <property type="entry name" value="Periplasmic binding protein-like II"/>
    <property type="match status" value="1"/>
</dbReference>
<dbReference type="RefSeq" id="WP_198521621.1">
    <property type="nucleotide sequence ID" value="NZ_CP104144.1"/>
</dbReference>
<evidence type="ECO:0000256" key="2">
    <source>
        <dbReference type="ARBA" id="ARBA00008520"/>
    </source>
</evidence>
<dbReference type="PANTHER" id="PTHR43649">
    <property type="entry name" value="ARABINOSE-BINDING PROTEIN-RELATED"/>
    <property type="match status" value="1"/>
</dbReference>
<comment type="subcellular location">
    <subcellularLocation>
        <location evidence="1">Periplasm</location>
    </subcellularLocation>
</comment>
<dbReference type="Proteomes" id="UP001060123">
    <property type="component" value="Plasmid pWSM1592_1"/>
</dbReference>
<evidence type="ECO:0000256" key="3">
    <source>
        <dbReference type="ARBA" id="ARBA00022764"/>
    </source>
</evidence>